<dbReference type="InterPro" id="IPR019410">
    <property type="entry name" value="Methyltransf_16"/>
</dbReference>
<dbReference type="Proteomes" id="UP000518752">
    <property type="component" value="Unassembled WGS sequence"/>
</dbReference>
<protein>
    <submittedName>
        <fullName evidence="1">Uncharacterized protein</fullName>
    </submittedName>
</protein>
<accession>A0A8H5HQG5</accession>
<evidence type="ECO:0000313" key="2">
    <source>
        <dbReference type="Proteomes" id="UP000518752"/>
    </source>
</evidence>
<proteinExistence type="predicted"/>
<name>A0A8H5HQG5_9AGAR</name>
<sequence>MDDPEEILNSSLNTLYEYQPTTLSSNGSIFTYPRIPVTLHTPDTSAANWSLHASSIWVSSLYLADHIDALDLPSYLTKEGQKVRVLELGAGAGLPGIVIAKCFPNIQVTLSDFPDEKLIRTLSENIDINHVSDNCSARTYAWGSDPKELLRSGDSPDSPSLFHVIIAADTIWNPESHEIFIGSLKSTLRRSYDSRAHLVAGMHTGRYALQSFLNTAVRCGFILDSLEEKEQSGSETREWDVTRAEQEDEKERRRWLLWIILKWPGEVCI</sequence>
<dbReference type="PANTHER" id="PTHR14614">
    <property type="entry name" value="HEPATOCELLULAR CARCINOMA-ASSOCIATED ANTIGEN"/>
    <property type="match status" value="1"/>
</dbReference>
<reference evidence="1 2" key="1">
    <citation type="journal article" date="2020" name="ISME J.">
        <title>Uncovering the hidden diversity of litter-decomposition mechanisms in mushroom-forming fungi.</title>
        <authorList>
            <person name="Floudas D."/>
            <person name="Bentzer J."/>
            <person name="Ahren D."/>
            <person name="Johansson T."/>
            <person name="Persson P."/>
            <person name="Tunlid A."/>
        </authorList>
    </citation>
    <scope>NUCLEOTIDE SEQUENCE [LARGE SCALE GENOMIC DNA]</scope>
    <source>
        <strain evidence="1 2">CBS 406.79</strain>
    </source>
</reference>
<keyword evidence="2" id="KW-1185">Reference proteome</keyword>
<dbReference type="Pfam" id="PF10294">
    <property type="entry name" value="Methyltransf_16"/>
    <property type="match status" value="1"/>
</dbReference>
<gene>
    <name evidence="1" type="ORF">D9757_005711</name>
</gene>
<dbReference type="OrthoDB" id="407325at2759"/>
<dbReference type="InterPro" id="IPR029063">
    <property type="entry name" value="SAM-dependent_MTases_sf"/>
</dbReference>
<dbReference type="GO" id="GO:0008757">
    <property type="term" value="F:S-adenosylmethionine-dependent methyltransferase activity"/>
    <property type="evidence" value="ECO:0007669"/>
    <property type="project" value="UniProtKB-ARBA"/>
</dbReference>
<dbReference type="Gene3D" id="3.40.50.150">
    <property type="entry name" value="Vaccinia Virus protein VP39"/>
    <property type="match status" value="1"/>
</dbReference>
<comment type="caution">
    <text evidence="1">The sequence shown here is derived from an EMBL/GenBank/DDBJ whole genome shotgun (WGS) entry which is preliminary data.</text>
</comment>
<dbReference type="CDD" id="cd02440">
    <property type="entry name" value="AdoMet_MTases"/>
    <property type="match status" value="1"/>
</dbReference>
<dbReference type="EMBL" id="JAACJN010000033">
    <property type="protein sequence ID" value="KAF5387315.1"/>
    <property type="molecule type" value="Genomic_DNA"/>
</dbReference>
<organism evidence="1 2">
    <name type="scientific">Collybiopsis confluens</name>
    <dbReference type="NCBI Taxonomy" id="2823264"/>
    <lineage>
        <taxon>Eukaryota</taxon>
        <taxon>Fungi</taxon>
        <taxon>Dikarya</taxon>
        <taxon>Basidiomycota</taxon>
        <taxon>Agaricomycotina</taxon>
        <taxon>Agaricomycetes</taxon>
        <taxon>Agaricomycetidae</taxon>
        <taxon>Agaricales</taxon>
        <taxon>Marasmiineae</taxon>
        <taxon>Omphalotaceae</taxon>
        <taxon>Collybiopsis</taxon>
    </lineage>
</organism>
<dbReference type="AlphaFoldDB" id="A0A8H5HQG5"/>
<evidence type="ECO:0000313" key="1">
    <source>
        <dbReference type="EMBL" id="KAF5387315.1"/>
    </source>
</evidence>
<dbReference type="SUPFAM" id="SSF53335">
    <property type="entry name" value="S-adenosyl-L-methionine-dependent methyltransferases"/>
    <property type="match status" value="1"/>
</dbReference>